<dbReference type="OrthoDB" id="517279at2"/>
<name>A0A1M4WA28_9FLAO</name>
<organism evidence="7 8">
    <name type="scientific">Flavobacterium fontis</name>
    <dbReference type="NCBI Taxonomy" id="1124188"/>
    <lineage>
        <taxon>Bacteria</taxon>
        <taxon>Pseudomonadati</taxon>
        <taxon>Bacteroidota</taxon>
        <taxon>Flavobacteriia</taxon>
        <taxon>Flavobacteriales</taxon>
        <taxon>Flavobacteriaceae</taxon>
        <taxon>Flavobacterium</taxon>
    </lineage>
</organism>
<evidence type="ECO:0000256" key="4">
    <source>
        <dbReference type="ARBA" id="ARBA00022833"/>
    </source>
</evidence>
<dbReference type="InterPro" id="IPR028090">
    <property type="entry name" value="JAB_dom_prok"/>
</dbReference>
<sequence length="154" mass="17943">MINIEVGVYNIFFSKKVLNDIKIYKQDTKEKNESGGILLGQVLNQNIYVLKYSDPCKSDKSTRYSFERDKKNAQKIINHEFAESSGKTIYLGEWHTHPEKLPTPSNQDLKMIKEQYKKNKLNEKFLILFILGTQDFYIGIYTGKEIISKTLPLK</sequence>
<dbReference type="GO" id="GO:0046872">
    <property type="term" value="F:metal ion binding"/>
    <property type="evidence" value="ECO:0007669"/>
    <property type="project" value="UniProtKB-KW"/>
</dbReference>
<evidence type="ECO:0000313" key="7">
    <source>
        <dbReference type="EMBL" id="SHE78086.1"/>
    </source>
</evidence>
<evidence type="ECO:0000256" key="3">
    <source>
        <dbReference type="ARBA" id="ARBA00022801"/>
    </source>
</evidence>
<dbReference type="Gene3D" id="3.40.140.10">
    <property type="entry name" value="Cytidine Deaminase, domain 2"/>
    <property type="match status" value="1"/>
</dbReference>
<dbReference type="Pfam" id="PF14464">
    <property type="entry name" value="Prok-JAB"/>
    <property type="match status" value="1"/>
</dbReference>
<evidence type="ECO:0000256" key="5">
    <source>
        <dbReference type="ARBA" id="ARBA00023049"/>
    </source>
</evidence>
<dbReference type="EMBL" id="FQVQ01000001">
    <property type="protein sequence ID" value="SHE78086.1"/>
    <property type="molecule type" value="Genomic_DNA"/>
</dbReference>
<keyword evidence="2" id="KW-0479">Metal-binding</keyword>
<keyword evidence="5" id="KW-0482">Metalloprotease</keyword>
<gene>
    <name evidence="7" type="ORF">SAMN05444377_101228</name>
</gene>
<dbReference type="SUPFAM" id="SSF102712">
    <property type="entry name" value="JAB1/MPN domain"/>
    <property type="match status" value="1"/>
</dbReference>
<dbReference type="STRING" id="1124188.SAMN05444377_101228"/>
<protein>
    <submittedName>
        <fullName evidence="7">Integrative and conjugative element protein, VC0181 family</fullName>
    </submittedName>
</protein>
<dbReference type="GO" id="GO:0008237">
    <property type="term" value="F:metallopeptidase activity"/>
    <property type="evidence" value="ECO:0007669"/>
    <property type="project" value="UniProtKB-KW"/>
</dbReference>
<dbReference type="AlphaFoldDB" id="A0A1M4WA28"/>
<dbReference type="Proteomes" id="UP000184147">
    <property type="component" value="Unassembled WGS sequence"/>
</dbReference>
<dbReference type="GO" id="GO:0006508">
    <property type="term" value="P:proteolysis"/>
    <property type="evidence" value="ECO:0007669"/>
    <property type="project" value="UniProtKB-KW"/>
</dbReference>
<keyword evidence="4" id="KW-0862">Zinc</keyword>
<evidence type="ECO:0000313" key="8">
    <source>
        <dbReference type="Proteomes" id="UP000184147"/>
    </source>
</evidence>
<feature type="domain" description="JAB" evidence="6">
    <location>
        <begin position="22"/>
        <end position="126"/>
    </location>
</feature>
<reference evidence="7 8" key="1">
    <citation type="submission" date="2016-11" db="EMBL/GenBank/DDBJ databases">
        <authorList>
            <person name="Jaros S."/>
            <person name="Januszkiewicz K."/>
            <person name="Wedrychowicz H."/>
        </authorList>
    </citation>
    <scope>NUCLEOTIDE SEQUENCE [LARGE SCALE GENOMIC DNA]</scope>
    <source>
        <strain evidence="7 8">DSM 25660</strain>
    </source>
</reference>
<dbReference type="RefSeq" id="WP_073360599.1">
    <property type="nucleotide sequence ID" value="NZ_FQVQ01000001.1"/>
</dbReference>
<evidence type="ECO:0000256" key="1">
    <source>
        <dbReference type="ARBA" id="ARBA00022670"/>
    </source>
</evidence>
<proteinExistence type="predicted"/>
<keyword evidence="3" id="KW-0378">Hydrolase</keyword>
<evidence type="ECO:0000256" key="2">
    <source>
        <dbReference type="ARBA" id="ARBA00022723"/>
    </source>
</evidence>
<evidence type="ECO:0000259" key="6">
    <source>
        <dbReference type="Pfam" id="PF14464"/>
    </source>
</evidence>
<accession>A0A1M4WA28</accession>
<keyword evidence="8" id="KW-1185">Reference proteome</keyword>
<keyword evidence="1" id="KW-0645">Protease</keyword>